<sequence length="153" mass="17299">MSKIYFEVGFIQDGFLISTAMRIFDKFSAAAAERAIAAKVFGNRSKDKYRVRVIFVDEIPLASEWHPLYLSYTDPSNPKSSGRGRLAIWQMWTGSRAKHVESDLFSEAMVSRPGDTYVGTYDPFGWPMVKRIPGETADAFSKRMQLVLNMASL</sequence>
<gene>
    <name evidence="1" type="ORF">H2RhizoLitter491115_000002</name>
</gene>
<dbReference type="EMBL" id="MN033362">
    <property type="protein sequence ID" value="QDH87419.1"/>
    <property type="molecule type" value="Genomic_RNA"/>
</dbReference>
<evidence type="ECO:0000313" key="1">
    <source>
        <dbReference type="EMBL" id="QDH87419.1"/>
    </source>
</evidence>
<name>A0A514D1D3_9VIRU</name>
<accession>A0A514D1D3</accession>
<reference evidence="1" key="1">
    <citation type="submission" date="2019-05" db="EMBL/GenBank/DDBJ databases">
        <title>Metatranscriptomic reconstruction reveals RNA viruses with the potential to shape carbon cycling in soil.</title>
        <authorList>
            <person name="Starr E.P."/>
            <person name="Nuccio E."/>
            <person name="Pett-Ridge J."/>
            <person name="Banfield J.F."/>
            <person name="Firestone M.K."/>
        </authorList>
    </citation>
    <scope>NUCLEOTIDE SEQUENCE</scope>
    <source>
        <strain evidence="1">H2_Rhizo_Litter_49_scaffold_1115</strain>
    </source>
</reference>
<proteinExistence type="predicted"/>
<organism evidence="1">
    <name type="scientific">Leviviridae sp</name>
    <dbReference type="NCBI Taxonomy" id="2027243"/>
    <lineage>
        <taxon>Viruses</taxon>
        <taxon>Riboviria</taxon>
        <taxon>Orthornavirae</taxon>
        <taxon>Lenarviricota</taxon>
        <taxon>Leviviricetes</taxon>
        <taxon>Norzivirales</taxon>
        <taxon>Fiersviridae</taxon>
    </lineage>
</organism>
<protein>
    <submittedName>
        <fullName evidence="1">Uncharacterized protein</fullName>
    </submittedName>
</protein>